<reference evidence="8 9" key="1">
    <citation type="submission" date="2015-03" db="EMBL/GenBank/DDBJ databases">
        <authorList>
            <person name="Hassan Y."/>
            <person name="Lepp D."/>
            <person name="Li X.-Z."/>
            <person name="Zhou T."/>
        </authorList>
    </citation>
    <scope>NUCLEOTIDE SEQUENCE [LARGE SCALE GENOMIC DNA]</scope>
    <source>
        <strain evidence="8 9">IPL18</strain>
    </source>
</reference>
<feature type="binding site" evidence="7">
    <location>
        <begin position="87"/>
        <end position="88"/>
    </location>
    <ligand>
        <name>(2S)-2-hydroxy-3-oxobutyl phosphate</name>
        <dbReference type="ChEBI" id="CHEBI:58830"/>
    </ligand>
</feature>
<feature type="active site" description="Proton donor" evidence="7">
    <location>
        <position position="90"/>
    </location>
</feature>
<comment type="caution">
    <text evidence="7">Lacks conserved residue(s) required for the propagation of feature annotation.</text>
</comment>
<dbReference type="HAMAP" id="MF_00178">
    <property type="entry name" value="Lumazine_synth"/>
    <property type="match status" value="1"/>
</dbReference>
<feature type="binding site" evidence="7">
    <location>
        <position position="129"/>
    </location>
    <ligand>
        <name>(2S)-2-hydroxy-3-oxobutyl phosphate</name>
        <dbReference type="ChEBI" id="CHEBI:58830"/>
    </ligand>
</feature>
<evidence type="ECO:0000256" key="1">
    <source>
        <dbReference type="ARBA" id="ARBA00004917"/>
    </source>
</evidence>
<dbReference type="EMBL" id="JZEY01000054">
    <property type="protein sequence ID" value="KKB09233.1"/>
    <property type="molecule type" value="Genomic_DNA"/>
</dbReference>
<protein>
    <recommendedName>
        <fullName evidence="3 7">6,7-dimethyl-8-ribityllumazine synthase</fullName>
        <shortName evidence="7">DMRL synthase</shortName>
        <shortName evidence="7">LS</shortName>
        <shortName evidence="7">Lumazine synthase</shortName>
        <ecNumber evidence="3 7">2.5.1.78</ecNumber>
    </recommendedName>
</protein>
<feature type="binding site" evidence="7">
    <location>
        <begin position="82"/>
        <end position="84"/>
    </location>
    <ligand>
        <name>5-amino-6-(D-ribitylamino)uracil</name>
        <dbReference type="ChEBI" id="CHEBI:15934"/>
    </ligand>
</feature>
<dbReference type="SUPFAM" id="SSF52121">
    <property type="entry name" value="Lumazine synthase"/>
    <property type="match status" value="1"/>
</dbReference>
<comment type="pathway">
    <text evidence="1 7">Cofactor biosynthesis; riboflavin biosynthesis; riboflavin from 2-hydroxy-3-oxobutyl phosphate and 5-amino-6-(D-ribitylamino)uracil: step 1/2.</text>
</comment>
<dbReference type="Gene3D" id="3.40.50.960">
    <property type="entry name" value="Lumazine/riboflavin synthase"/>
    <property type="match status" value="1"/>
</dbReference>
<dbReference type="AlphaFoldDB" id="A0A0F5FKB2"/>
<evidence type="ECO:0000256" key="2">
    <source>
        <dbReference type="ARBA" id="ARBA00007424"/>
    </source>
</evidence>
<dbReference type="PANTHER" id="PTHR21058">
    <property type="entry name" value="6,7-DIMETHYL-8-RIBITYLLUMAZINE SYNTHASE DMRL SYNTHASE LUMAZINE SYNTHASE"/>
    <property type="match status" value="1"/>
</dbReference>
<dbReference type="GO" id="GO:0005829">
    <property type="term" value="C:cytosol"/>
    <property type="evidence" value="ECO:0007669"/>
    <property type="project" value="TreeGrafter"/>
</dbReference>
<feature type="binding site" evidence="7">
    <location>
        <begin position="58"/>
        <end position="60"/>
    </location>
    <ligand>
        <name>5-amino-6-(D-ribitylamino)uracil</name>
        <dbReference type="ChEBI" id="CHEBI:15934"/>
    </ligand>
</feature>
<evidence type="ECO:0000256" key="3">
    <source>
        <dbReference type="ARBA" id="ARBA00012664"/>
    </source>
</evidence>
<name>A0A0F5FKB2_9HYPH</name>
<dbReference type="PATRIC" id="fig|429727.3.peg.915"/>
<dbReference type="GO" id="GO:0009349">
    <property type="term" value="C:riboflavin synthase complex"/>
    <property type="evidence" value="ECO:0007669"/>
    <property type="project" value="UniProtKB-UniRule"/>
</dbReference>
<dbReference type="OrthoDB" id="9809709at2"/>
<dbReference type="Proteomes" id="UP000033649">
    <property type="component" value="Unassembled WGS sequence"/>
</dbReference>
<dbReference type="GO" id="GO:0009231">
    <property type="term" value="P:riboflavin biosynthetic process"/>
    <property type="evidence" value="ECO:0007669"/>
    <property type="project" value="UniProtKB-UniRule"/>
</dbReference>
<dbReference type="PANTHER" id="PTHR21058:SF0">
    <property type="entry name" value="6,7-DIMETHYL-8-RIBITYLLUMAZINE SYNTHASE"/>
    <property type="match status" value="1"/>
</dbReference>
<comment type="caution">
    <text evidence="8">The sequence shown here is derived from an EMBL/GenBank/DDBJ whole genome shotgun (WGS) entry which is preliminary data.</text>
</comment>
<evidence type="ECO:0000313" key="9">
    <source>
        <dbReference type="Proteomes" id="UP000033649"/>
    </source>
</evidence>
<dbReference type="InterPro" id="IPR034964">
    <property type="entry name" value="LS"/>
</dbReference>
<dbReference type="RefSeq" id="WP_046103923.1">
    <property type="nucleotide sequence ID" value="NZ_JZEY01000054.1"/>
</dbReference>
<keyword evidence="5 7" id="KW-0808">Transferase</keyword>
<feature type="binding site" evidence="7">
    <location>
        <position position="115"/>
    </location>
    <ligand>
        <name>5-amino-6-(D-ribitylamino)uracil</name>
        <dbReference type="ChEBI" id="CHEBI:15934"/>
    </ligand>
</feature>
<evidence type="ECO:0000256" key="5">
    <source>
        <dbReference type="ARBA" id="ARBA00022679"/>
    </source>
</evidence>
<comment type="similarity">
    <text evidence="2 7">Belongs to the DMRL synthase family.</text>
</comment>
<evidence type="ECO:0000256" key="6">
    <source>
        <dbReference type="ARBA" id="ARBA00048785"/>
    </source>
</evidence>
<dbReference type="CDD" id="cd09209">
    <property type="entry name" value="Lumazine_synthase-I"/>
    <property type="match status" value="1"/>
</dbReference>
<dbReference type="Pfam" id="PF00885">
    <property type="entry name" value="DMRL_synthase"/>
    <property type="match status" value="1"/>
</dbReference>
<organism evidence="8 9">
    <name type="scientific">Devosia chinhatensis</name>
    <dbReference type="NCBI Taxonomy" id="429727"/>
    <lineage>
        <taxon>Bacteria</taxon>
        <taxon>Pseudomonadati</taxon>
        <taxon>Pseudomonadota</taxon>
        <taxon>Alphaproteobacteria</taxon>
        <taxon>Hyphomicrobiales</taxon>
        <taxon>Devosiaceae</taxon>
        <taxon>Devosia</taxon>
    </lineage>
</organism>
<evidence type="ECO:0000313" key="8">
    <source>
        <dbReference type="EMBL" id="KKB09233.1"/>
    </source>
</evidence>
<comment type="catalytic activity">
    <reaction evidence="6 7">
        <text>(2S)-2-hydroxy-3-oxobutyl phosphate + 5-amino-6-(D-ribitylamino)uracil = 6,7-dimethyl-8-(1-D-ribityl)lumazine + phosphate + 2 H2O + H(+)</text>
        <dbReference type="Rhea" id="RHEA:26152"/>
        <dbReference type="ChEBI" id="CHEBI:15377"/>
        <dbReference type="ChEBI" id="CHEBI:15378"/>
        <dbReference type="ChEBI" id="CHEBI:15934"/>
        <dbReference type="ChEBI" id="CHEBI:43474"/>
        <dbReference type="ChEBI" id="CHEBI:58201"/>
        <dbReference type="ChEBI" id="CHEBI:58830"/>
        <dbReference type="EC" id="2.5.1.78"/>
    </reaction>
</comment>
<keyword evidence="4 7" id="KW-0686">Riboflavin biosynthesis</keyword>
<sequence>MDSYGVRFPVPEGSGRGQHFLVVEGRAYPEIADEMKRGALAALEVAGASHEVIAVPSAMEVPVALAMAIETGRFDGYVALGCVIRGQTNHYAAVAGESVRALAELAVVDALPLGIGILTVETEAQAWIRANVKDQDRGGDAARAALVLSGIKAKLNG</sequence>
<evidence type="ECO:0000256" key="4">
    <source>
        <dbReference type="ARBA" id="ARBA00022619"/>
    </source>
</evidence>
<accession>A0A0F5FKB2</accession>
<dbReference type="EC" id="2.5.1.78" evidence="3 7"/>
<dbReference type="STRING" id="429727.VE26_04400"/>
<dbReference type="NCBIfam" id="TIGR00114">
    <property type="entry name" value="lumazine-synth"/>
    <property type="match status" value="1"/>
</dbReference>
<dbReference type="InterPro" id="IPR002180">
    <property type="entry name" value="LS/RS"/>
</dbReference>
<dbReference type="UniPathway" id="UPA00275">
    <property type="reaction ID" value="UER00404"/>
</dbReference>
<comment type="function">
    <text evidence="7">Catalyzes the formation of 6,7-dimethyl-8-ribityllumazine by condensation of 5-amino-6-(D-ribitylamino)uracil with 3,4-dihydroxy-2-butanone 4-phosphate. This is the penultimate step in the biosynthesis of riboflavin.</text>
</comment>
<keyword evidence="9" id="KW-1185">Reference proteome</keyword>
<dbReference type="GO" id="GO:0000906">
    <property type="term" value="F:6,7-dimethyl-8-ribityllumazine synthase activity"/>
    <property type="evidence" value="ECO:0007669"/>
    <property type="project" value="UniProtKB-UniRule"/>
</dbReference>
<proteinExistence type="inferred from homology"/>
<gene>
    <name evidence="7" type="primary">ribH</name>
    <name evidence="8" type="ORF">VE26_04400</name>
</gene>
<evidence type="ECO:0000256" key="7">
    <source>
        <dbReference type="HAMAP-Rule" id="MF_00178"/>
    </source>
</evidence>
<dbReference type="InterPro" id="IPR036467">
    <property type="entry name" value="LS/RS_sf"/>
</dbReference>